<keyword evidence="3" id="KW-1185">Reference proteome</keyword>
<keyword evidence="1" id="KW-0732">Signal</keyword>
<sequence length="176" mass="18749">MADIARPALWLATSRCMACVWLASHTCPSVSILSLPTNDVEAGRHPKLHSAPATARSTMDVLSPKRPNTMPFARLSSADVPGASRFVAGFASCQLLSPRARRRGGYDVQTKPRQSGFLSSCLSCNVFSPSPAETEPHSCCVHRPTPSTPARSLWLALDSTSIMTASRLAPCAPLSS</sequence>
<dbReference type="AlphaFoldDB" id="A0A6A6BKI5"/>
<accession>A0A6A6BKI5</accession>
<proteinExistence type="predicted"/>
<gene>
    <name evidence="2" type="ORF">K452DRAFT_144843</name>
</gene>
<reference evidence="2" key="1">
    <citation type="journal article" date="2020" name="Stud. Mycol.">
        <title>101 Dothideomycetes genomes: a test case for predicting lifestyles and emergence of pathogens.</title>
        <authorList>
            <person name="Haridas S."/>
            <person name="Albert R."/>
            <person name="Binder M."/>
            <person name="Bloem J."/>
            <person name="Labutti K."/>
            <person name="Salamov A."/>
            <person name="Andreopoulos B."/>
            <person name="Baker S."/>
            <person name="Barry K."/>
            <person name="Bills G."/>
            <person name="Bluhm B."/>
            <person name="Cannon C."/>
            <person name="Castanera R."/>
            <person name="Culley D."/>
            <person name="Daum C."/>
            <person name="Ezra D."/>
            <person name="Gonzalez J."/>
            <person name="Henrissat B."/>
            <person name="Kuo A."/>
            <person name="Liang C."/>
            <person name="Lipzen A."/>
            <person name="Lutzoni F."/>
            <person name="Magnuson J."/>
            <person name="Mondo S."/>
            <person name="Nolan M."/>
            <person name="Ohm R."/>
            <person name="Pangilinan J."/>
            <person name="Park H.-J."/>
            <person name="Ramirez L."/>
            <person name="Alfaro M."/>
            <person name="Sun H."/>
            <person name="Tritt A."/>
            <person name="Yoshinaga Y."/>
            <person name="Zwiers L.-H."/>
            <person name="Turgeon B."/>
            <person name="Goodwin S."/>
            <person name="Spatafora J."/>
            <person name="Crous P."/>
            <person name="Grigoriev I."/>
        </authorList>
    </citation>
    <scope>NUCLEOTIDE SEQUENCE</scope>
    <source>
        <strain evidence="2">CBS 121167</strain>
    </source>
</reference>
<feature type="chain" id="PRO_5025499954" description="Secreted protein" evidence="1">
    <location>
        <begin position="24"/>
        <end position="176"/>
    </location>
</feature>
<dbReference type="GeneID" id="54292956"/>
<dbReference type="EMBL" id="ML995479">
    <property type="protein sequence ID" value="KAF2144630.1"/>
    <property type="molecule type" value="Genomic_DNA"/>
</dbReference>
<dbReference type="RefSeq" id="XP_033400342.1">
    <property type="nucleotide sequence ID" value="XM_033535462.1"/>
</dbReference>
<protein>
    <recommendedName>
        <fullName evidence="4">Secreted protein</fullName>
    </recommendedName>
</protein>
<feature type="signal peptide" evidence="1">
    <location>
        <begin position="1"/>
        <end position="23"/>
    </location>
</feature>
<dbReference type="Proteomes" id="UP000799438">
    <property type="component" value="Unassembled WGS sequence"/>
</dbReference>
<evidence type="ECO:0008006" key="4">
    <source>
        <dbReference type="Google" id="ProtNLM"/>
    </source>
</evidence>
<name>A0A6A6BKI5_9PEZI</name>
<organism evidence="2 3">
    <name type="scientific">Aplosporella prunicola CBS 121167</name>
    <dbReference type="NCBI Taxonomy" id="1176127"/>
    <lineage>
        <taxon>Eukaryota</taxon>
        <taxon>Fungi</taxon>
        <taxon>Dikarya</taxon>
        <taxon>Ascomycota</taxon>
        <taxon>Pezizomycotina</taxon>
        <taxon>Dothideomycetes</taxon>
        <taxon>Dothideomycetes incertae sedis</taxon>
        <taxon>Botryosphaeriales</taxon>
        <taxon>Aplosporellaceae</taxon>
        <taxon>Aplosporella</taxon>
    </lineage>
</organism>
<evidence type="ECO:0000313" key="2">
    <source>
        <dbReference type="EMBL" id="KAF2144630.1"/>
    </source>
</evidence>
<evidence type="ECO:0000313" key="3">
    <source>
        <dbReference type="Proteomes" id="UP000799438"/>
    </source>
</evidence>
<evidence type="ECO:0000256" key="1">
    <source>
        <dbReference type="SAM" id="SignalP"/>
    </source>
</evidence>